<evidence type="ECO:0000256" key="5">
    <source>
        <dbReference type="ARBA" id="ARBA00022692"/>
    </source>
</evidence>
<dbReference type="EMBL" id="JAESVB010000014">
    <property type="protein sequence ID" value="MCB8877541.1"/>
    <property type="molecule type" value="Genomic_DNA"/>
</dbReference>
<name>A0A963YVD8_9PROT</name>
<dbReference type="GO" id="GO:0022857">
    <property type="term" value="F:transmembrane transporter activity"/>
    <property type="evidence" value="ECO:0007669"/>
    <property type="project" value="InterPro"/>
</dbReference>
<dbReference type="FunFam" id="1.10.3720.10:FF:000006">
    <property type="entry name" value="Glutamate/aspartate ABC transporter, permease protein GltK"/>
    <property type="match status" value="1"/>
</dbReference>
<comment type="subcellular location">
    <subcellularLocation>
        <location evidence="1">Cell inner membrane</location>
        <topology evidence="1">Multi-pass membrane protein</topology>
    </subcellularLocation>
    <subcellularLocation>
        <location evidence="12">Cell membrane</location>
        <topology evidence="12">Multi-pass membrane protein</topology>
    </subcellularLocation>
</comment>
<comment type="function">
    <text evidence="9">Part of the ABC transporter complex GltIJKL involved in glutamate and aspartate uptake. Probably responsible for the translocation of the substrate across the membrane.</text>
</comment>
<evidence type="ECO:0000256" key="12">
    <source>
        <dbReference type="RuleBase" id="RU363032"/>
    </source>
</evidence>
<feature type="domain" description="ABC transmembrane type-1" evidence="13">
    <location>
        <begin position="76"/>
        <end position="277"/>
    </location>
</feature>
<sequence>MSDAARLKTIAEDAAHQQELDIANLRHIKPRHYGRMIAAAIILLLAALLVRAFAEGQIGWAVVGQYIFWPTIMMGVVNTVWLSVASMAIGVILGGLCAVARSSPNAVLRTVALFYTWFFRGTPIILQLLVWYNLALVFPHIGIKGIWYAKTVHVMTPAAAALLGLGLNEGAYISEIMRAGLLAVDVGQYEACKAIGMPRLMMLRRIIMPQALRVAIPPLGNEFIGLVKTSSLASIVGFTDLLKASENVYYVNTAVMELLLVAGLWYLVVVTVLSVFQRSLEQRASRGFARAAR</sequence>
<reference evidence="14" key="1">
    <citation type="journal article" date="2021" name="Microorganisms">
        <title>Acidisoma silvae sp. nov. and Acidisomacellulosilytica sp. nov., Two Acidophilic Bacteria Isolated from Decaying Wood, Hydrolyzing Cellulose and Producing Poly-3-hydroxybutyrate.</title>
        <authorList>
            <person name="Mieszkin S."/>
            <person name="Pouder E."/>
            <person name="Uroz S."/>
            <person name="Simon-Colin C."/>
            <person name="Alain K."/>
        </authorList>
    </citation>
    <scope>NUCLEOTIDE SEQUENCE</scope>
    <source>
        <strain evidence="14">HW T2.11</strain>
    </source>
</reference>
<evidence type="ECO:0000256" key="2">
    <source>
        <dbReference type="ARBA" id="ARBA00010072"/>
    </source>
</evidence>
<dbReference type="PANTHER" id="PTHR30614">
    <property type="entry name" value="MEMBRANE COMPONENT OF AMINO ACID ABC TRANSPORTER"/>
    <property type="match status" value="1"/>
</dbReference>
<keyword evidence="5 12" id="KW-0812">Transmembrane</keyword>
<dbReference type="PROSITE" id="PS50928">
    <property type="entry name" value="ABC_TM1"/>
    <property type="match status" value="1"/>
</dbReference>
<evidence type="ECO:0000256" key="8">
    <source>
        <dbReference type="ARBA" id="ARBA00023136"/>
    </source>
</evidence>
<evidence type="ECO:0000256" key="9">
    <source>
        <dbReference type="ARBA" id="ARBA00060298"/>
    </source>
</evidence>
<keyword evidence="15" id="KW-1185">Reference proteome</keyword>
<feature type="transmembrane region" description="Helical" evidence="12">
    <location>
        <begin position="258"/>
        <end position="276"/>
    </location>
</feature>
<dbReference type="InterPro" id="IPR035906">
    <property type="entry name" value="MetI-like_sf"/>
</dbReference>
<dbReference type="InterPro" id="IPR010065">
    <property type="entry name" value="AA_ABC_transptr_permease_3TM"/>
</dbReference>
<evidence type="ECO:0000313" key="14">
    <source>
        <dbReference type="EMBL" id="MCB8877541.1"/>
    </source>
</evidence>
<reference evidence="14" key="2">
    <citation type="submission" date="2021-01" db="EMBL/GenBank/DDBJ databases">
        <authorList>
            <person name="Mieszkin S."/>
            <person name="Pouder E."/>
            <person name="Alain K."/>
        </authorList>
    </citation>
    <scope>NUCLEOTIDE SEQUENCE</scope>
    <source>
        <strain evidence="14">HW T2.11</strain>
    </source>
</reference>
<keyword evidence="3 12" id="KW-0813">Transport</keyword>
<keyword evidence="7 12" id="KW-1133">Transmembrane helix</keyword>
<keyword evidence="4" id="KW-1003">Cell membrane</keyword>
<keyword evidence="6" id="KW-0029">Amino-acid transport</keyword>
<keyword evidence="8 12" id="KW-0472">Membrane</keyword>
<evidence type="ECO:0000256" key="1">
    <source>
        <dbReference type="ARBA" id="ARBA00004429"/>
    </source>
</evidence>
<dbReference type="CDD" id="cd06261">
    <property type="entry name" value="TM_PBP2"/>
    <property type="match status" value="1"/>
</dbReference>
<evidence type="ECO:0000256" key="7">
    <source>
        <dbReference type="ARBA" id="ARBA00022989"/>
    </source>
</evidence>
<dbReference type="GO" id="GO:0006865">
    <property type="term" value="P:amino acid transport"/>
    <property type="evidence" value="ECO:0007669"/>
    <property type="project" value="UniProtKB-KW"/>
</dbReference>
<feature type="transmembrane region" description="Helical" evidence="12">
    <location>
        <begin position="111"/>
        <end position="134"/>
    </location>
</feature>
<dbReference type="AlphaFoldDB" id="A0A963YVD8"/>
<evidence type="ECO:0000256" key="3">
    <source>
        <dbReference type="ARBA" id="ARBA00022448"/>
    </source>
</evidence>
<dbReference type="RefSeq" id="WP_227323189.1">
    <property type="nucleotide sequence ID" value="NZ_JAESVB010000014.1"/>
</dbReference>
<evidence type="ECO:0000256" key="10">
    <source>
        <dbReference type="ARBA" id="ARBA00062718"/>
    </source>
</evidence>
<protein>
    <recommendedName>
        <fullName evidence="11">Glutamate/aspartate import permease protein GltK</fullName>
    </recommendedName>
</protein>
<evidence type="ECO:0000259" key="13">
    <source>
        <dbReference type="PROSITE" id="PS50928"/>
    </source>
</evidence>
<comment type="similarity">
    <text evidence="2">Belongs to the binding-protein-dependent transport system permease family. HisMQ subfamily.</text>
</comment>
<comment type="subunit">
    <text evidence="10">The complex is composed of two ATP-binding proteins (GltL), two transmembrane proteins (GltJ and GltK) and a solute-binding protein (GltI).</text>
</comment>
<evidence type="ECO:0000256" key="4">
    <source>
        <dbReference type="ARBA" id="ARBA00022475"/>
    </source>
</evidence>
<dbReference type="Gene3D" id="1.10.3720.10">
    <property type="entry name" value="MetI-like"/>
    <property type="match status" value="1"/>
</dbReference>
<proteinExistence type="inferred from homology"/>
<dbReference type="PANTHER" id="PTHR30614:SF0">
    <property type="entry name" value="L-CYSTINE TRANSPORT SYSTEM PERMEASE PROTEIN TCYL"/>
    <property type="match status" value="1"/>
</dbReference>
<dbReference type="Proteomes" id="UP000708298">
    <property type="component" value="Unassembled WGS sequence"/>
</dbReference>
<dbReference type="GO" id="GO:0043190">
    <property type="term" value="C:ATP-binding cassette (ABC) transporter complex"/>
    <property type="evidence" value="ECO:0007669"/>
    <property type="project" value="InterPro"/>
</dbReference>
<dbReference type="InterPro" id="IPR000515">
    <property type="entry name" value="MetI-like"/>
</dbReference>
<dbReference type="InterPro" id="IPR043429">
    <property type="entry name" value="ArtM/GltK/GlnP/TcyL/YhdX-like"/>
</dbReference>
<evidence type="ECO:0000256" key="11">
    <source>
        <dbReference type="ARBA" id="ARBA00073645"/>
    </source>
</evidence>
<evidence type="ECO:0000256" key="6">
    <source>
        <dbReference type="ARBA" id="ARBA00022970"/>
    </source>
</evidence>
<feature type="transmembrane region" description="Helical" evidence="12">
    <location>
        <begin position="36"/>
        <end position="54"/>
    </location>
</feature>
<feature type="transmembrane region" description="Helical" evidence="12">
    <location>
        <begin position="66"/>
        <end position="99"/>
    </location>
</feature>
<dbReference type="NCBIfam" id="TIGR01726">
    <property type="entry name" value="HEQRo_perm_3TM"/>
    <property type="match status" value="1"/>
</dbReference>
<dbReference type="SUPFAM" id="SSF161098">
    <property type="entry name" value="MetI-like"/>
    <property type="match status" value="1"/>
</dbReference>
<dbReference type="Pfam" id="PF00528">
    <property type="entry name" value="BPD_transp_1"/>
    <property type="match status" value="1"/>
</dbReference>
<comment type="caution">
    <text evidence="14">The sequence shown here is derived from an EMBL/GenBank/DDBJ whole genome shotgun (WGS) entry which is preliminary data.</text>
</comment>
<accession>A0A963YVD8</accession>
<gene>
    <name evidence="14" type="ORF">ASILVAE211_20265</name>
</gene>
<organism evidence="14 15">
    <name type="scientific">Acidisoma silvae</name>
    <dbReference type="NCBI Taxonomy" id="2802396"/>
    <lineage>
        <taxon>Bacteria</taxon>
        <taxon>Pseudomonadati</taxon>
        <taxon>Pseudomonadota</taxon>
        <taxon>Alphaproteobacteria</taxon>
        <taxon>Acetobacterales</taxon>
        <taxon>Acidocellaceae</taxon>
        <taxon>Acidisoma</taxon>
    </lineage>
</organism>
<evidence type="ECO:0000313" key="15">
    <source>
        <dbReference type="Proteomes" id="UP000708298"/>
    </source>
</evidence>